<dbReference type="InterPro" id="IPR039422">
    <property type="entry name" value="MarR/SlyA-like"/>
</dbReference>
<proteinExistence type="predicted"/>
<dbReference type="PANTHER" id="PTHR33164:SF101">
    <property type="entry name" value="TRANSCRIPTIONAL REPRESSOR MPRA"/>
    <property type="match status" value="1"/>
</dbReference>
<dbReference type="SMART" id="SM00347">
    <property type="entry name" value="HTH_MARR"/>
    <property type="match status" value="1"/>
</dbReference>
<reference evidence="4 5" key="1">
    <citation type="submission" date="2015-08" db="EMBL/GenBank/DDBJ databases">
        <title>Antibacterial properties of a collection of Vibrionaceae strains.</title>
        <authorList>
            <person name="Giubergia S."/>
        </authorList>
    </citation>
    <scope>NUCLEOTIDE SEQUENCE [LARGE SCALE GENOMIC DNA]</scope>
    <source>
        <strain evidence="4 5">S0821</strain>
    </source>
</reference>
<gene>
    <name evidence="4" type="ORF">AMR76_04735</name>
</gene>
<sequence length="311" mass="34559">MASVEQIRSELRYLVRELGLLDKNCWNSGLSLSQAHLLTYLSNNGATPFSELCIQLNADKASLSRTINKLVENSDVQPIPHPHDKRQKYYQLTPAGSETLQRANHAANHALGDVINSLAEDAQAAVLHGLRTLRLSAFHHNTRHQQARVQVEALNPVYRAEVEQLVMDVFAQEQNIPPALIPFAKDSDVQWWVARSGEYILGAVAAWREGDAWHWGRFAVNHQFRGLGIGKSLALASLTELLATAPEILIEARDTTVNIVRQLGGEVLGDAFDFYGMPVTPMRLTATRFRATSPNSGERDQRCAINRPDLA</sequence>
<dbReference type="CDD" id="cd04301">
    <property type="entry name" value="NAT_SF"/>
    <property type="match status" value="1"/>
</dbReference>
<dbReference type="GO" id="GO:0016747">
    <property type="term" value="F:acyltransferase activity, transferring groups other than amino-acyl groups"/>
    <property type="evidence" value="ECO:0007669"/>
    <property type="project" value="InterPro"/>
</dbReference>
<dbReference type="Proteomes" id="UP000051221">
    <property type="component" value="Unassembled WGS sequence"/>
</dbReference>
<evidence type="ECO:0000259" key="2">
    <source>
        <dbReference type="PROSITE" id="PS50995"/>
    </source>
</evidence>
<dbReference type="RefSeq" id="WP_055465438.1">
    <property type="nucleotide sequence ID" value="NZ_LKHS01000004.1"/>
</dbReference>
<dbReference type="InterPro" id="IPR016181">
    <property type="entry name" value="Acyl_CoA_acyltransferase"/>
</dbReference>
<keyword evidence="5" id="KW-1185">Reference proteome</keyword>
<dbReference type="AlphaFoldDB" id="A0A0Q2MGF7"/>
<comment type="caution">
    <text evidence="4">The sequence shown here is derived from an EMBL/GenBank/DDBJ whole genome shotgun (WGS) entry which is preliminary data.</text>
</comment>
<dbReference type="GO" id="GO:0003700">
    <property type="term" value="F:DNA-binding transcription factor activity"/>
    <property type="evidence" value="ECO:0007669"/>
    <property type="project" value="InterPro"/>
</dbReference>
<dbReference type="InterPro" id="IPR000835">
    <property type="entry name" value="HTH_MarR-typ"/>
</dbReference>
<dbReference type="Gene3D" id="3.40.630.30">
    <property type="match status" value="1"/>
</dbReference>
<dbReference type="InParanoid" id="A0A0Q2MGF7"/>
<dbReference type="InterPro" id="IPR000182">
    <property type="entry name" value="GNAT_dom"/>
</dbReference>
<evidence type="ECO:0000259" key="3">
    <source>
        <dbReference type="PROSITE" id="PS51186"/>
    </source>
</evidence>
<dbReference type="PROSITE" id="PS51186">
    <property type="entry name" value="GNAT"/>
    <property type="match status" value="1"/>
</dbReference>
<dbReference type="Pfam" id="PF01047">
    <property type="entry name" value="MarR"/>
    <property type="match status" value="1"/>
</dbReference>
<protein>
    <submittedName>
        <fullName evidence="4">Histone acetyltransferase</fullName>
    </submittedName>
</protein>
<dbReference type="EMBL" id="LKHS01000004">
    <property type="protein sequence ID" value="KQH87033.1"/>
    <property type="molecule type" value="Genomic_DNA"/>
</dbReference>
<feature type="domain" description="N-acetyltransferase" evidence="3">
    <location>
        <begin position="149"/>
        <end position="287"/>
    </location>
</feature>
<dbReference type="PANTHER" id="PTHR33164">
    <property type="entry name" value="TRANSCRIPTIONAL REGULATOR, MARR FAMILY"/>
    <property type="match status" value="1"/>
</dbReference>
<feature type="domain" description="HTH marR-type" evidence="2">
    <location>
        <begin position="4"/>
        <end position="135"/>
    </location>
</feature>
<dbReference type="Pfam" id="PF13673">
    <property type="entry name" value="Acetyltransf_10"/>
    <property type="match status" value="1"/>
</dbReference>
<dbReference type="GO" id="GO:0006950">
    <property type="term" value="P:response to stress"/>
    <property type="evidence" value="ECO:0007669"/>
    <property type="project" value="TreeGrafter"/>
</dbReference>
<evidence type="ECO:0000313" key="4">
    <source>
        <dbReference type="EMBL" id="KQH87033.1"/>
    </source>
</evidence>
<evidence type="ECO:0000313" key="5">
    <source>
        <dbReference type="Proteomes" id="UP000051221"/>
    </source>
</evidence>
<evidence type="ECO:0000256" key="1">
    <source>
        <dbReference type="SAM" id="MobiDB-lite"/>
    </source>
</evidence>
<dbReference type="SUPFAM" id="SSF55729">
    <property type="entry name" value="Acyl-CoA N-acyltransferases (Nat)"/>
    <property type="match status" value="1"/>
</dbReference>
<accession>A0A0Q2MGF7</accession>
<dbReference type="PROSITE" id="PS50995">
    <property type="entry name" value="HTH_MARR_2"/>
    <property type="match status" value="1"/>
</dbReference>
<dbReference type="Gene3D" id="1.10.10.10">
    <property type="entry name" value="Winged helix-like DNA-binding domain superfamily/Winged helix DNA-binding domain"/>
    <property type="match status" value="1"/>
</dbReference>
<organism evidence="4 5">
    <name type="scientific">Vibrio furnissii</name>
    <dbReference type="NCBI Taxonomy" id="29494"/>
    <lineage>
        <taxon>Bacteria</taxon>
        <taxon>Pseudomonadati</taxon>
        <taxon>Pseudomonadota</taxon>
        <taxon>Gammaproteobacteria</taxon>
        <taxon>Vibrionales</taxon>
        <taxon>Vibrionaceae</taxon>
        <taxon>Vibrio</taxon>
    </lineage>
</organism>
<name>A0A0Q2MGF7_VIBFU</name>
<feature type="region of interest" description="Disordered" evidence="1">
    <location>
        <begin position="291"/>
        <end position="311"/>
    </location>
</feature>
<keyword evidence="4" id="KW-0808">Transferase</keyword>
<dbReference type="SUPFAM" id="SSF46785">
    <property type="entry name" value="Winged helix' DNA-binding domain"/>
    <property type="match status" value="1"/>
</dbReference>
<dbReference type="InterPro" id="IPR036388">
    <property type="entry name" value="WH-like_DNA-bd_sf"/>
</dbReference>
<dbReference type="InterPro" id="IPR036390">
    <property type="entry name" value="WH_DNA-bd_sf"/>
</dbReference>